<keyword evidence="2" id="KW-0808">Transferase</keyword>
<dbReference type="CDD" id="cd04301">
    <property type="entry name" value="NAT_SF"/>
    <property type="match status" value="1"/>
</dbReference>
<feature type="domain" description="N-acetyltransferase" evidence="1">
    <location>
        <begin position="1"/>
        <end position="187"/>
    </location>
</feature>
<evidence type="ECO:0000313" key="3">
    <source>
        <dbReference type="Proteomes" id="UP000568380"/>
    </source>
</evidence>
<dbReference type="InterPro" id="IPR016181">
    <property type="entry name" value="Acyl_CoA_acyltransferase"/>
</dbReference>
<dbReference type="Proteomes" id="UP000568380">
    <property type="component" value="Unassembled WGS sequence"/>
</dbReference>
<proteinExistence type="predicted"/>
<comment type="caution">
    <text evidence="2">The sequence shown here is derived from an EMBL/GenBank/DDBJ whole genome shotgun (WGS) entry which is preliminary data.</text>
</comment>
<dbReference type="PROSITE" id="PS51186">
    <property type="entry name" value="GNAT"/>
    <property type="match status" value="1"/>
</dbReference>
<name>A0A7W8A5I4_9ACTN</name>
<accession>A0A7W8A5I4</accession>
<dbReference type="RefSeq" id="WP_184965914.1">
    <property type="nucleotide sequence ID" value="NZ_JACHIN010000007.1"/>
</dbReference>
<dbReference type="EMBL" id="JACHIN010000007">
    <property type="protein sequence ID" value="MBB5079919.1"/>
    <property type="molecule type" value="Genomic_DNA"/>
</dbReference>
<dbReference type="SUPFAM" id="SSF55729">
    <property type="entry name" value="Acyl-CoA N-acyltransferases (Nat)"/>
    <property type="match status" value="1"/>
</dbReference>
<dbReference type="AlphaFoldDB" id="A0A7W8A5I4"/>
<sequence>MEIVTADKANDLEEIGEVLGRAFADDPVMEWMMPVVASRPRMFAALGRYMHDVVEVARDGSGAVAGAALWDPPGFEPDMETGGPALLEVMGDRVTYGMRLEEVFAEHRPKEPHWYLAQIGTDPALQGTGVGGALLRSGLARCAGLPVYLESSKETNIPIYERFGFAVTSEIKLPDGPAVWGMLRPAVL</sequence>
<keyword evidence="3" id="KW-1185">Reference proteome</keyword>
<gene>
    <name evidence="2" type="ORF">HNR40_005405</name>
</gene>
<dbReference type="Gene3D" id="3.40.630.30">
    <property type="match status" value="1"/>
</dbReference>
<protein>
    <submittedName>
        <fullName evidence="2">GNAT superfamily N-acetyltransferase</fullName>
    </submittedName>
</protein>
<evidence type="ECO:0000259" key="1">
    <source>
        <dbReference type="PROSITE" id="PS51186"/>
    </source>
</evidence>
<dbReference type="Pfam" id="PF13508">
    <property type="entry name" value="Acetyltransf_7"/>
    <property type="match status" value="1"/>
</dbReference>
<dbReference type="InterPro" id="IPR052523">
    <property type="entry name" value="Trichothecene_AcTrans"/>
</dbReference>
<organism evidence="2 3">
    <name type="scientific">Nonomuraea endophytica</name>
    <dbReference type="NCBI Taxonomy" id="714136"/>
    <lineage>
        <taxon>Bacteria</taxon>
        <taxon>Bacillati</taxon>
        <taxon>Actinomycetota</taxon>
        <taxon>Actinomycetes</taxon>
        <taxon>Streptosporangiales</taxon>
        <taxon>Streptosporangiaceae</taxon>
        <taxon>Nonomuraea</taxon>
    </lineage>
</organism>
<dbReference type="GO" id="GO:0016747">
    <property type="term" value="F:acyltransferase activity, transferring groups other than amino-acyl groups"/>
    <property type="evidence" value="ECO:0007669"/>
    <property type="project" value="InterPro"/>
</dbReference>
<evidence type="ECO:0000313" key="2">
    <source>
        <dbReference type="EMBL" id="MBB5079919.1"/>
    </source>
</evidence>
<reference evidence="2 3" key="1">
    <citation type="submission" date="2020-08" db="EMBL/GenBank/DDBJ databases">
        <title>Genomic Encyclopedia of Type Strains, Phase IV (KMG-IV): sequencing the most valuable type-strain genomes for metagenomic binning, comparative biology and taxonomic classification.</title>
        <authorList>
            <person name="Goeker M."/>
        </authorList>
    </citation>
    <scope>NUCLEOTIDE SEQUENCE [LARGE SCALE GENOMIC DNA]</scope>
    <source>
        <strain evidence="2 3">DSM 45385</strain>
    </source>
</reference>
<dbReference type="InterPro" id="IPR000182">
    <property type="entry name" value="GNAT_dom"/>
</dbReference>
<dbReference type="PANTHER" id="PTHR42791">
    <property type="entry name" value="GNAT FAMILY ACETYLTRANSFERASE"/>
    <property type="match status" value="1"/>
</dbReference>
<dbReference type="PANTHER" id="PTHR42791:SF1">
    <property type="entry name" value="N-ACETYLTRANSFERASE DOMAIN-CONTAINING PROTEIN"/>
    <property type="match status" value="1"/>
</dbReference>